<dbReference type="Gene3D" id="3.20.20.70">
    <property type="entry name" value="Aldolase class I"/>
    <property type="match status" value="1"/>
</dbReference>
<dbReference type="PRINTS" id="PR00146">
    <property type="entry name" value="DHPICSNTHASE"/>
</dbReference>
<dbReference type="PANTHER" id="PTHR12128">
    <property type="entry name" value="DIHYDRODIPICOLINATE SYNTHASE"/>
    <property type="match status" value="1"/>
</dbReference>
<evidence type="ECO:0000256" key="12">
    <source>
        <dbReference type="HAMAP-Rule" id="MF_00418"/>
    </source>
</evidence>
<feature type="active site" description="Proton donor/acceptor" evidence="12 14">
    <location>
        <position position="160"/>
    </location>
</feature>
<feature type="binding site" evidence="12 15">
    <location>
        <position position="230"/>
    </location>
    <ligand>
        <name>pyruvate</name>
        <dbReference type="ChEBI" id="CHEBI:15361"/>
    </ligand>
</feature>
<gene>
    <name evidence="12 16" type="primary">dapA</name>
    <name evidence="16" type="ORF">GWA01_12340</name>
</gene>
<dbReference type="SUPFAM" id="SSF51569">
    <property type="entry name" value="Aldolase"/>
    <property type="match status" value="1"/>
</dbReference>
<feature type="binding site" evidence="12 15">
    <location>
        <position position="72"/>
    </location>
    <ligand>
        <name>pyruvate</name>
        <dbReference type="ChEBI" id="CHEBI:15361"/>
    </ligand>
</feature>
<dbReference type="InterPro" id="IPR005263">
    <property type="entry name" value="DapA"/>
</dbReference>
<keyword evidence="17" id="KW-1185">Reference proteome</keyword>
<dbReference type="GO" id="GO:0008840">
    <property type="term" value="F:4-hydroxy-tetrahydrodipicolinate synthase activity"/>
    <property type="evidence" value="ECO:0007669"/>
    <property type="project" value="UniProtKB-UniRule"/>
</dbReference>
<evidence type="ECO:0000256" key="15">
    <source>
        <dbReference type="PIRSR" id="PIRSR001365-2"/>
    </source>
</evidence>
<evidence type="ECO:0000256" key="10">
    <source>
        <dbReference type="ARBA" id="ARBA00023270"/>
    </source>
</evidence>
<dbReference type="CDD" id="cd00950">
    <property type="entry name" value="DHDPS"/>
    <property type="match status" value="1"/>
</dbReference>
<keyword evidence="8 12" id="KW-0457">Lysine biosynthesis</keyword>
<dbReference type="SMART" id="SM01130">
    <property type="entry name" value="DHDPS"/>
    <property type="match status" value="1"/>
</dbReference>
<dbReference type="Pfam" id="PF00701">
    <property type="entry name" value="DHDPS"/>
    <property type="match status" value="1"/>
</dbReference>
<accession>A0A511AZ29</accession>
<organism evidence="16 17">
    <name type="scientific">Gluconobacter wancherniae NBRC 103581</name>
    <dbReference type="NCBI Taxonomy" id="656744"/>
    <lineage>
        <taxon>Bacteria</taxon>
        <taxon>Pseudomonadati</taxon>
        <taxon>Pseudomonadota</taxon>
        <taxon>Alphaproteobacteria</taxon>
        <taxon>Acetobacterales</taxon>
        <taxon>Acetobacteraceae</taxon>
        <taxon>Gluconobacter</taxon>
    </lineage>
</organism>
<dbReference type="GO" id="GO:0005829">
    <property type="term" value="C:cytosol"/>
    <property type="evidence" value="ECO:0007669"/>
    <property type="project" value="TreeGrafter"/>
</dbReference>
<keyword evidence="9 12" id="KW-0456">Lyase</keyword>
<name>A0A511AZ29_9PROT</name>
<dbReference type="GO" id="GO:0009089">
    <property type="term" value="P:lysine biosynthetic process via diaminopimelate"/>
    <property type="evidence" value="ECO:0007669"/>
    <property type="project" value="UniProtKB-UniRule"/>
</dbReference>
<evidence type="ECO:0000256" key="2">
    <source>
        <dbReference type="ARBA" id="ARBA00005120"/>
    </source>
</evidence>
<dbReference type="EC" id="4.3.3.7" evidence="4 12"/>
<evidence type="ECO:0000256" key="3">
    <source>
        <dbReference type="ARBA" id="ARBA00007592"/>
    </source>
</evidence>
<evidence type="ECO:0000256" key="1">
    <source>
        <dbReference type="ARBA" id="ARBA00003294"/>
    </source>
</evidence>
<evidence type="ECO:0000256" key="7">
    <source>
        <dbReference type="ARBA" id="ARBA00022915"/>
    </source>
</evidence>
<feature type="active site" description="Schiff-base intermediate with substrate" evidence="12 14">
    <location>
        <position position="188"/>
    </location>
</feature>
<comment type="similarity">
    <text evidence="3 12 13">Belongs to the DapA family.</text>
</comment>
<comment type="function">
    <text evidence="1 12">Catalyzes the condensation of (S)-aspartate-beta-semialdehyde [(S)-ASA] and pyruvate to 4-hydroxy-tetrahydrodipicolinate (HTPA).</text>
</comment>
<dbReference type="GO" id="GO:0019877">
    <property type="term" value="P:diaminopimelate biosynthetic process"/>
    <property type="evidence" value="ECO:0007669"/>
    <property type="project" value="UniProtKB-UniRule"/>
</dbReference>
<dbReference type="PIRSF" id="PIRSF001365">
    <property type="entry name" value="DHDPS"/>
    <property type="match status" value="1"/>
</dbReference>
<evidence type="ECO:0000256" key="8">
    <source>
        <dbReference type="ARBA" id="ARBA00023154"/>
    </source>
</evidence>
<dbReference type="EMBL" id="BJUZ01000001">
    <property type="protein sequence ID" value="GEK93464.1"/>
    <property type="molecule type" value="Genomic_DNA"/>
</dbReference>
<dbReference type="HAMAP" id="MF_00418">
    <property type="entry name" value="DapA"/>
    <property type="match status" value="1"/>
</dbReference>
<evidence type="ECO:0000256" key="5">
    <source>
        <dbReference type="ARBA" id="ARBA00022490"/>
    </source>
</evidence>
<evidence type="ECO:0000256" key="9">
    <source>
        <dbReference type="ARBA" id="ARBA00023239"/>
    </source>
</evidence>
<dbReference type="AlphaFoldDB" id="A0A511AZ29"/>
<dbReference type="UniPathway" id="UPA00034">
    <property type="reaction ID" value="UER00017"/>
</dbReference>
<comment type="subcellular location">
    <subcellularLocation>
        <location evidence="12">Cytoplasm</location>
    </subcellularLocation>
</comment>
<reference evidence="16 17" key="1">
    <citation type="submission" date="2019-07" db="EMBL/GenBank/DDBJ databases">
        <title>Whole genome shotgun sequence of Gluconobacter wancherniae NBRC 103581.</title>
        <authorList>
            <person name="Hosoyama A."/>
            <person name="Uohara A."/>
            <person name="Ohji S."/>
            <person name="Ichikawa N."/>
        </authorList>
    </citation>
    <scope>NUCLEOTIDE SEQUENCE [LARGE SCALE GENOMIC DNA]</scope>
    <source>
        <strain evidence="16 17">NBRC 103581</strain>
    </source>
</reference>
<keyword evidence="5 12" id="KW-0963">Cytoplasm</keyword>
<dbReference type="InterPro" id="IPR020624">
    <property type="entry name" value="Schiff_base-form_aldolases_CS"/>
</dbReference>
<comment type="subunit">
    <text evidence="12">Homotetramer; dimer of dimers.</text>
</comment>
<keyword evidence="7 12" id="KW-0220">Diaminopimelate biosynthesis</keyword>
<dbReference type="InterPro" id="IPR002220">
    <property type="entry name" value="DapA-like"/>
</dbReference>
<evidence type="ECO:0000313" key="17">
    <source>
        <dbReference type="Proteomes" id="UP000321230"/>
    </source>
</evidence>
<comment type="caution">
    <text evidence="16">The sequence shown here is derived from an EMBL/GenBank/DDBJ whole genome shotgun (WGS) entry which is preliminary data.</text>
</comment>
<evidence type="ECO:0000256" key="13">
    <source>
        <dbReference type="PIRNR" id="PIRNR001365"/>
    </source>
</evidence>
<proteinExistence type="inferred from homology"/>
<evidence type="ECO:0000313" key="16">
    <source>
        <dbReference type="EMBL" id="GEK93464.1"/>
    </source>
</evidence>
<comment type="catalytic activity">
    <reaction evidence="11 12">
        <text>L-aspartate 4-semialdehyde + pyruvate = (2S,4S)-4-hydroxy-2,3,4,5-tetrahydrodipicolinate + H2O + H(+)</text>
        <dbReference type="Rhea" id="RHEA:34171"/>
        <dbReference type="ChEBI" id="CHEBI:15361"/>
        <dbReference type="ChEBI" id="CHEBI:15377"/>
        <dbReference type="ChEBI" id="CHEBI:15378"/>
        <dbReference type="ChEBI" id="CHEBI:67139"/>
        <dbReference type="ChEBI" id="CHEBI:537519"/>
        <dbReference type="EC" id="4.3.3.7"/>
    </reaction>
</comment>
<keyword evidence="10 12" id="KW-0704">Schiff base</keyword>
<feature type="site" description="Part of a proton relay during catalysis" evidence="12">
    <location>
        <position position="71"/>
    </location>
</feature>
<feature type="site" description="Part of a proton relay during catalysis" evidence="12">
    <location>
        <position position="134"/>
    </location>
</feature>
<comment type="pathway">
    <text evidence="2 12">Amino-acid biosynthesis; L-lysine biosynthesis via DAP pathway; (S)-tetrahydrodipicolinate from L-aspartate: step 3/4.</text>
</comment>
<comment type="caution">
    <text evidence="12">Was originally thought to be a dihydrodipicolinate synthase (DHDPS), catalyzing the condensation of (S)-aspartate-beta-semialdehyde [(S)-ASA] and pyruvate to dihydrodipicolinate (DHDP). However, it was shown in E.coli that the product of the enzymatic reaction is not dihydrodipicolinate but in fact (4S)-4-hydroxy-2,3,4,5-tetrahydro-(2S)-dipicolinic acid (HTPA), and that the consecutive dehydration reaction leading to DHDP is not spontaneous but catalyzed by DapB.</text>
</comment>
<evidence type="ECO:0000256" key="14">
    <source>
        <dbReference type="PIRSR" id="PIRSR001365-1"/>
    </source>
</evidence>
<keyword evidence="6 12" id="KW-0028">Amino-acid biosynthesis</keyword>
<evidence type="ECO:0000256" key="11">
    <source>
        <dbReference type="ARBA" id="ARBA00047836"/>
    </source>
</evidence>
<dbReference type="PANTHER" id="PTHR12128:SF66">
    <property type="entry name" value="4-HYDROXY-2-OXOGLUTARATE ALDOLASE, MITOCHONDRIAL"/>
    <property type="match status" value="1"/>
</dbReference>
<dbReference type="NCBIfam" id="TIGR00674">
    <property type="entry name" value="dapA"/>
    <property type="match status" value="1"/>
</dbReference>
<sequence>MVLDALTGERKEMPQTQAGAETMADMTRFRGSLTALVTPMSADGQIDYDVAAKLIERQINGGTTGLIPAGTTGESPTLTHQEHGRVIEHCVEVSAGRVPVMAGAGSNSTVEAVGMAKHAHTVGADALLVVVPYYNKPTQEGLYRHFMTIADATPLPIWLYCIPGRSVVDVAPATMQRLAAHANIVGTKDATADLARPIVMRRVTGKPFNQLSGDDNTVLSFLGAGGDGCIGVTSNVAPHFCAQMHTAWQEGRLQDAIAIQDRLSPLHDAMFRESNPGPVKYALSRLGLCTPTLRLPLAEPLEATKQMVDAALRSLELLD</sequence>
<evidence type="ECO:0000256" key="4">
    <source>
        <dbReference type="ARBA" id="ARBA00012086"/>
    </source>
</evidence>
<dbReference type="PROSITE" id="PS00665">
    <property type="entry name" value="DHDPS_1"/>
    <property type="match status" value="1"/>
</dbReference>
<protein>
    <recommendedName>
        <fullName evidence="4 12">4-hydroxy-tetrahydrodipicolinate synthase</fullName>
        <shortName evidence="12">HTPA synthase</shortName>
        <ecNumber evidence="4 12">4.3.3.7</ecNumber>
    </recommendedName>
</protein>
<dbReference type="Proteomes" id="UP000321230">
    <property type="component" value="Unassembled WGS sequence"/>
</dbReference>
<dbReference type="InterPro" id="IPR013785">
    <property type="entry name" value="Aldolase_TIM"/>
</dbReference>
<evidence type="ECO:0000256" key="6">
    <source>
        <dbReference type="ARBA" id="ARBA00022605"/>
    </source>
</evidence>